<keyword evidence="1" id="KW-0812">Transmembrane</keyword>
<keyword evidence="3" id="KW-1185">Reference proteome</keyword>
<dbReference type="EMBL" id="BAAARI010000008">
    <property type="protein sequence ID" value="GAA2574351.1"/>
    <property type="molecule type" value="Genomic_DNA"/>
</dbReference>
<proteinExistence type="predicted"/>
<feature type="transmembrane region" description="Helical" evidence="1">
    <location>
        <begin position="21"/>
        <end position="42"/>
    </location>
</feature>
<keyword evidence="1" id="KW-0472">Membrane</keyword>
<comment type="caution">
    <text evidence="2">The sequence shown here is derived from an EMBL/GenBank/DDBJ whole genome shotgun (WGS) entry which is preliminary data.</text>
</comment>
<evidence type="ECO:0000256" key="1">
    <source>
        <dbReference type="SAM" id="Phobius"/>
    </source>
</evidence>
<gene>
    <name evidence="2" type="ORF">GCM10009862_11670</name>
</gene>
<reference evidence="3" key="1">
    <citation type="journal article" date="2019" name="Int. J. Syst. Evol. Microbiol.">
        <title>The Global Catalogue of Microorganisms (GCM) 10K type strain sequencing project: providing services to taxonomists for standard genome sequencing and annotation.</title>
        <authorList>
            <consortium name="The Broad Institute Genomics Platform"/>
            <consortium name="The Broad Institute Genome Sequencing Center for Infectious Disease"/>
            <person name="Wu L."/>
            <person name="Ma J."/>
        </authorList>
    </citation>
    <scope>NUCLEOTIDE SEQUENCE [LARGE SCALE GENOMIC DNA]</scope>
    <source>
        <strain evidence="3">JCM 16365</strain>
    </source>
</reference>
<dbReference type="RefSeq" id="WP_344227684.1">
    <property type="nucleotide sequence ID" value="NZ_BAAARI010000008.1"/>
</dbReference>
<evidence type="ECO:0000313" key="3">
    <source>
        <dbReference type="Proteomes" id="UP001500274"/>
    </source>
</evidence>
<feature type="transmembrane region" description="Helical" evidence="1">
    <location>
        <begin position="48"/>
        <end position="72"/>
    </location>
</feature>
<name>A0ABP6BJQ3_9MICO</name>
<sequence>MTASEQPIRRRKPKLDAWGTTGVAMAAIAILPTLGIFLIGFIPDMNPIWWLGILLIPMLAVIGVLVLLLGTVGAVVGAHRGTSYGLSIASIVLGVVMIAPIAWLWFSGA</sequence>
<protein>
    <recommendedName>
        <fullName evidence="4">Integral membrane protein</fullName>
    </recommendedName>
</protein>
<keyword evidence="1" id="KW-1133">Transmembrane helix</keyword>
<accession>A0ABP6BJQ3</accession>
<dbReference type="Proteomes" id="UP001500274">
    <property type="component" value="Unassembled WGS sequence"/>
</dbReference>
<evidence type="ECO:0000313" key="2">
    <source>
        <dbReference type="EMBL" id="GAA2574351.1"/>
    </source>
</evidence>
<organism evidence="2 3">
    <name type="scientific">Microbacterium binotii</name>
    <dbReference type="NCBI Taxonomy" id="462710"/>
    <lineage>
        <taxon>Bacteria</taxon>
        <taxon>Bacillati</taxon>
        <taxon>Actinomycetota</taxon>
        <taxon>Actinomycetes</taxon>
        <taxon>Micrococcales</taxon>
        <taxon>Microbacteriaceae</taxon>
        <taxon>Microbacterium</taxon>
    </lineage>
</organism>
<evidence type="ECO:0008006" key="4">
    <source>
        <dbReference type="Google" id="ProtNLM"/>
    </source>
</evidence>
<feature type="transmembrane region" description="Helical" evidence="1">
    <location>
        <begin position="84"/>
        <end position="106"/>
    </location>
</feature>